<dbReference type="PANTHER" id="PTHR33273:SF2">
    <property type="entry name" value="ENDONUCLEASE_EXONUCLEASE_PHOSPHATASE DOMAIN-CONTAINING PROTEIN"/>
    <property type="match status" value="1"/>
</dbReference>
<comment type="caution">
    <text evidence="3">The sequence shown here is derived from an EMBL/GenBank/DDBJ whole genome shotgun (WGS) entry which is preliminary data.</text>
</comment>
<evidence type="ECO:0000256" key="1">
    <source>
        <dbReference type="SAM" id="MobiDB-lite"/>
    </source>
</evidence>
<dbReference type="EMBL" id="CADEBC010000592">
    <property type="protein sequence ID" value="CAB3257771.1"/>
    <property type="molecule type" value="Genomic_DNA"/>
</dbReference>
<feature type="region of interest" description="Disordered" evidence="1">
    <location>
        <begin position="1"/>
        <end position="21"/>
    </location>
</feature>
<feature type="domain" description="Pre-C2HC" evidence="2">
    <location>
        <begin position="153"/>
        <end position="214"/>
    </location>
</feature>
<accession>A0A8S1BFE7</accession>
<reference evidence="3 4" key="1">
    <citation type="submission" date="2020-04" db="EMBL/GenBank/DDBJ databases">
        <authorList>
            <person name="Wallbank WR R."/>
            <person name="Pardo Diaz C."/>
            <person name="Kozak K."/>
            <person name="Martin S."/>
            <person name="Jiggins C."/>
            <person name="Moest M."/>
            <person name="Warren A I."/>
            <person name="Byers J.R.P. K."/>
            <person name="Montejo-Kovacevich G."/>
            <person name="Yen C E."/>
        </authorList>
    </citation>
    <scope>NUCLEOTIDE SEQUENCE [LARGE SCALE GENOMIC DNA]</scope>
</reference>
<feature type="compositionally biased region" description="Basic residues" evidence="1">
    <location>
        <begin position="1"/>
        <end position="17"/>
    </location>
</feature>
<gene>
    <name evidence="3" type="ORF">APLA_LOCUS16156</name>
</gene>
<evidence type="ECO:0000313" key="4">
    <source>
        <dbReference type="Proteomes" id="UP000494106"/>
    </source>
</evidence>
<dbReference type="Proteomes" id="UP000494106">
    <property type="component" value="Unassembled WGS sequence"/>
</dbReference>
<organism evidence="3 4">
    <name type="scientific">Arctia plantaginis</name>
    <name type="common">Wood tiger moth</name>
    <name type="synonym">Phalaena plantaginis</name>
    <dbReference type="NCBI Taxonomy" id="874455"/>
    <lineage>
        <taxon>Eukaryota</taxon>
        <taxon>Metazoa</taxon>
        <taxon>Ecdysozoa</taxon>
        <taxon>Arthropoda</taxon>
        <taxon>Hexapoda</taxon>
        <taxon>Insecta</taxon>
        <taxon>Pterygota</taxon>
        <taxon>Neoptera</taxon>
        <taxon>Endopterygota</taxon>
        <taxon>Lepidoptera</taxon>
        <taxon>Glossata</taxon>
        <taxon>Ditrysia</taxon>
        <taxon>Noctuoidea</taxon>
        <taxon>Erebidae</taxon>
        <taxon>Arctiinae</taxon>
        <taxon>Arctia</taxon>
    </lineage>
</organism>
<keyword evidence="4" id="KW-1185">Reference proteome</keyword>
<dbReference type="AlphaFoldDB" id="A0A8S1BFE7"/>
<protein>
    <recommendedName>
        <fullName evidence="2">Pre-C2HC domain-containing protein</fullName>
    </recommendedName>
</protein>
<dbReference type="PANTHER" id="PTHR33273">
    <property type="entry name" value="DOMAIN-CONTAINING PROTEIN, PUTATIVE-RELATED"/>
    <property type="match status" value="1"/>
</dbReference>
<dbReference type="InterPro" id="IPR006579">
    <property type="entry name" value="Pre_C2HC_dom"/>
</dbReference>
<dbReference type="Pfam" id="PF07530">
    <property type="entry name" value="PRE_C2HC"/>
    <property type="match status" value="1"/>
</dbReference>
<dbReference type="OrthoDB" id="7477923at2759"/>
<sequence>MPKKDKKKERKDKKNVKKTNDAAAAAAITAALLQCNISPQPMPKGDTILSDEIEPNLLSKWPKLRLKVPPIFLHQPVDFEHYVKKILNKGIKFYQPNRGKVYTRIMCETFNDHKRLTQYFDKEQIPYHTFGNPTKRKMKVVIRGLPEALDLDEIKETLKSNSIPIIRLHKMKTGEVRRDNSMLVLAVVPHDEKGKHILRVKQLLGHKVVLEPPRDKPKQCYRCQKWGHSQRYCHGQVKCVKCGENHLTQRCQKKPEERPKCANCKETHTASFRDCVYTRGSYDYSLMQFLGLLKPCFKPRVLVTDDNYTTLYRNVDYDKKKTKTL</sequence>
<evidence type="ECO:0000259" key="2">
    <source>
        <dbReference type="Pfam" id="PF07530"/>
    </source>
</evidence>
<proteinExistence type="predicted"/>
<name>A0A8S1BFE7_ARCPL</name>
<evidence type="ECO:0000313" key="3">
    <source>
        <dbReference type="EMBL" id="CAB3257771.1"/>
    </source>
</evidence>